<evidence type="ECO:0000256" key="1">
    <source>
        <dbReference type="SAM" id="MobiDB-lite"/>
    </source>
</evidence>
<reference evidence="2 3" key="1">
    <citation type="submission" date="2017-07" db="EMBL/GenBank/DDBJ databases">
        <title>Recovery of genomes from metagenomes via a dereplication, aggregation, and scoring strategy.</title>
        <authorList>
            <person name="Sieber C.M."/>
            <person name="Probst A.J."/>
            <person name="Sharrar A."/>
            <person name="Thomas B.C."/>
            <person name="Hess M."/>
            <person name="Tringe S.G."/>
            <person name="Banfield J.F."/>
        </authorList>
    </citation>
    <scope>NUCLEOTIDE SEQUENCE [LARGE SCALE GENOMIC DNA]</scope>
    <source>
        <strain evidence="2">JGI_Cruoil_03_44_89</strain>
    </source>
</reference>
<organism evidence="2 3">
    <name type="scientific">candidate division WOR-3 bacterium JGI_Cruoil_03_44_89</name>
    <dbReference type="NCBI Taxonomy" id="1973748"/>
    <lineage>
        <taxon>Bacteria</taxon>
        <taxon>Bacteria division WOR-3</taxon>
    </lineage>
</organism>
<protein>
    <submittedName>
        <fullName evidence="2">Uncharacterized protein</fullName>
    </submittedName>
</protein>
<dbReference type="EMBL" id="NOZQ01000184">
    <property type="protein sequence ID" value="OYD14415.1"/>
    <property type="molecule type" value="Genomic_DNA"/>
</dbReference>
<gene>
    <name evidence="2" type="ORF">CH333_08025</name>
</gene>
<evidence type="ECO:0000313" key="2">
    <source>
        <dbReference type="EMBL" id="OYD14415.1"/>
    </source>
</evidence>
<feature type="region of interest" description="Disordered" evidence="1">
    <location>
        <begin position="240"/>
        <end position="278"/>
    </location>
</feature>
<comment type="caution">
    <text evidence="2">The sequence shown here is derived from an EMBL/GenBank/DDBJ whole genome shotgun (WGS) entry which is preliminary data.</text>
</comment>
<accession>A0A235BS77</accession>
<sequence length="296" mass="32852">MFQVNTIGLFTKIATPIFLVGLILNSGCGGKALEMQSQWSAEPINVDGQMEDWSDTPLTYFEDEQVSLGLLNDDENLYILFCTRSQTWERLNRMSGVTMWLDETGGKKKDFGIRYIGGPSLSEMQKSGIVSERGLLDSLIPEQKRRLIRERETIANQIEVLFEEGKQEIIIPADGSRGPAVGTAVPQGIYTYEFCIPLREKNGDYYFIKPQPPGQTLGIGLEWGGIGTRDLHRWADEMGGERGSVGGGMPRGGMPRGSMPGGEHGGGMRERQMPQKQEIWIKVRLAQNPHSGKEGD</sequence>
<proteinExistence type="predicted"/>
<dbReference type="Proteomes" id="UP000215215">
    <property type="component" value="Unassembled WGS sequence"/>
</dbReference>
<dbReference type="AlphaFoldDB" id="A0A235BS77"/>
<feature type="compositionally biased region" description="Gly residues" evidence="1">
    <location>
        <begin position="241"/>
        <end position="265"/>
    </location>
</feature>
<dbReference type="Gene3D" id="2.60.40.1190">
    <property type="match status" value="1"/>
</dbReference>
<name>A0A235BS77_UNCW3</name>
<evidence type="ECO:0000313" key="3">
    <source>
        <dbReference type="Proteomes" id="UP000215215"/>
    </source>
</evidence>